<name>A0A4Z0JFW7_9LACO</name>
<dbReference type="AlphaFoldDB" id="A0A4Z0JFW7"/>
<evidence type="ECO:0000259" key="1">
    <source>
        <dbReference type="Pfam" id="PF00135"/>
    </source>
</evidence>
<comment type="caution">
    <text evidence="2">The sequence shown here is derived from an EMBL/GenBank/DDBJ whole genome shotgun (WGS) entry which is preliminary data.</text>
</comment>
<organism evidence="2 3">
    <name type="scientific">Companilactobacillus suantsaicola</name>
    <dbReference type="NCBI Taxonomy" id="2487723"/>
    <lineage>
        <taxon>Bacteria</taxon>
        <taxon>Bacillati</taxon>
        <taxon>Bacillota</taxon>
        <taxon>Bacilli</taxon>
        <taxon>Lactobacillales</taxon>
        <taxon>Lactobacillaceae</taxon>
        <taxon>Companilactobacillus</taxon>
    </lineage>
</organism>
<dbReference type="SUPFAM" id="SSF53474">
    <property type="entry name" value="alpha/beta-Hydrolases"/>
    <property type="match status" value="1"/>
</dbReference>
<dbReference type="Gene3D" id="3.40.50.1820">
    <property type="entry name" value="alpha/beta hydrolase"/>
    <property type="match status" value="1"/>
</dbReference>
<sequence length="467" mass="52668">MENIIKTTTGTYQGIADHNHTDFLGIPFGYGRRFQRAEEFSMAKFGQNEINKLQYAVHNGVQPMQDEALEQKDDKVHFGENCLNLDICTPDVDGKFPIVIEFFGGGFTKGGNFEKQMSWLDHQNVVHVTPNYRLGLFGWGVVEDGETNVGLSDQIMAVQWVFDNAASIGGDVDNVTLVGLSAGAKSVSALMASNADILDRVKKVILFSGGVQTIRDMTTAKAVVERICQTNHIKTSKDLFNLTDDGLQLAQETALKGHFATNWFGPVIDEDLISANWRDKLLQRVKKSNVKAIISAGSNELKFFEDMSVEKIKAEVLPDLFGKNVDAFCQAFLNEDYTKAELIKMLGTAMYSFPARRLAEFLTQNSDAEIFCNYARVDQGRHGGIVKYLNLPLDDLKIDYRKNRVFMTQLLSEFISTGKPYNETIKYEWPLYDDDRLVLELDPDDIKSVSVINRRYPKDLPWQSYKL</sequence>
<evidence type="ECO:0000313" key="2">
    <source>
        <dbReference type="EMBL" id="TGD21721.1"/>
    </source>
</evidence>
<gene>
    <name evidence="2" type="ORF">EGT49_10680</name>
</gene>
<dbReference type="Pfam" id="PF00135">
    <property type="entry name" value="COesterase"/>
    <property type="match status" value="1"/>
</dbReference>
<accession>A0A4Z0JFW7</accession>
<dbReference type="InterPro" id="IPR050309">
    <property type="entry name" value="Type-B_Carboxylest/Lipase"/>
</dbReference>
<feature type="domain" description="Carboxylesterase type B" evidence="1">
    <location>
        <begin position="3"/>
        <end position="315"/>
    </location>
</feature>
<dbReference type="OrthoDB" id="9815425at2"/>
<protein>
    <recommendedName>
        <fullName evidence="1">Carboxylesterase type B domain-containing protein</fullName>
    </recommendedName>
</protein>
<keyword evidence="3" id="KW-1185">Reference proteome</keyword>
<dbReference type="InterPro" id="IPR002018">
    <property type="entry name" value="CarbesteraseB"/>
</dbReference>
<reference evidence="2 3" key="1">
    <citation type="submission" date="2018-10" db="EMBL/GenBank/DDBJ databases">
        <title>Lactobacillus sp. R7 and Lactobacillus sp. R19 isolated from fermented mustard green product of Taiwan.</title>
        <authorList>
            <person name="Lin S.-T."/>
        </authorList>
    </citation>
    <scope>NUCLEOTIDE SEQUENCE [LARGE SCALE GENOMIC DNA]</scope>
    <source>
        <strain evidence="2 3">BCRC 81127</strain>
    </source>
</reference>
<evidence type="ECO:0000313" key="3">
    <source>
        <dbReference type="Proteomes" id="UP000298021"/>
    </source>
</evidence>
<proteinExistence type="predicted"/>
<dbReference type="RefSeq" id="WP_135374151.1">
    <property type="nucleotide sequence ID" value="NZ_RKLY01000033.1"/>
</dbReference>
<dbReference type="PANTHER" id="PTHR11559">
    <property type="entry name" value="CARBOXYLESTERASE"/>
    <property type="match status" value="1"/>
</dbReference>
<dbReference type="InterPro" id="IPR029058">
    <property type="entry name" value="AB_hydrolase_fold"/>
</dbReference>
<dbReference type="EMBL" id="RKLY01000033">
    <property type="protein sequence ID" value="TGD21721.1"/>
    <property type="molecule type" value="Genomic_DNA"/>
</dbReference>
<dbReference type="Proteomes" id="UP000298021">
    <property type="component" value="Unassembled WGS sequence"/>
</dbReference>